<keyword evidence="2" id="KW-0805">Transcription regulation</keyword>
<dbReference type="SUPFAM" id="SSF55785">
    <property type="entry name" value="PYP-like sensor domain (PAS domain)"/>
    <property type="match status" value="1"/>
</dbReference>
<feature type="domain" description="PAS" evidence="6">
    <location>
        <begin position="18"/>
        <end position="67"/>
    </location>
</feature>
<evidence type="ECO:0000256" key="1">
    <source>
        <dbReference type="ARBA" id="ARBA00004123"/>
    </source>
</evidence>
<dbReference type="NCBIfam" id="TIGR00229">
    <property type="entry name" value="sensory_box"/>
    <property type="match status" value="1"/>
</dbReference>
<accession>A0AAV5AK60</accession>
<dbReference type="EMBL" id="BPWL01000008">
    <property type="protein sequence ID" value="GJJ13331.1"/>
    <property type="molecule type" value="Genomic_DNA"/>
</dbReference>
<evidence type="ECO:0000256" key="5">
    <source>
        <dbReference type="ARBA" id="ARBA00023242"/>
    </source>
</evidence>
<dbReference type="InterPro" id="IPR035965">
    <property type="entry name" value="PAS-like_dom_sf"/>
</dbReference>
<dbReference type="Pfam" id="PF08447">
    <property type="entry name" value="PAS_3"/>
    <property type="match status" value="1"/>
</dbReference>
<dbReference type="GO" id="GO:0000977">
    <property type="term" value="F:RNA polymerase II transcription regulatory region sequence-specific DNA binding"/>
    <property type="evidence" value="ECO:0007669"/>
    <property type="project" value="TreeGrafter"/>
</dbReference>
<keyword evidence="8" id="KW-1185">Reference proteome</keyword>
<sequence>MDDSENVSYIIIHDLTPDAKILYLSPSLTDVLGYDPADTMGTSSFDWIHPDEVEAARQLHYETIRDDKAAAVAYLRVKNQEDRWVGVVIQRSVVHNALIGSLSFAKPGAKAMHTAATAQEVAFLNPAAYQTQLEFRKWNDSQSKASIVVPRDMSVPFEDLFNNIPTPSERTGLILNRFSRRCPIMYCTNDCIFDPVKLRGRSLYDFVHPEDESNVRQCIDVSKGWAVSDSGHPSDGGFVFGSFRACLAGRDSTEG</sequence>
<evidence type="ECO:0000256" key="3">
    <source>
        <dbReference type="ARBA" id="ARBA00023125"/>
    </source>
</evidence>
<dbReference type="AlphaFoldDB" id="A0AAV5AK60"/>
<gene>
    <name evidence="7" type="ORF">Clacol_007583</name>
</gene>
<evidence type="ECO:0000256" key="4">
    <source>
        <dbReference type="ARBA" id="ARBA00023163"/>
    </source>
</evidence>
<evidence type="ECO:0000313" key="8">
    <source>
        <dbReference type="Proteomes" id="UP001050691"/>
    </source>
</evidence>
<dbReference type="Proteomes" id="UP001050691">
    <property type="component" value="Unassembled WGS sequence"/>
</dbReference>
<comment type="subcellular location">
    <subcellularLocation>
        <location evidence="1">Nucleus</location>
    </subcellularLocation>
</comment>
<dbReference type="InterPro" id="IPR013655">
    <property type="entry name" value="PAS_fold_3"/>
</dbReference>
<dbReference type="PROSITE" id="PS50112">
    <property type="entry name" value="PAS"/>
    <property type="match status" value="1"/>
</dbReference>
<evidence type="ECO:0000313" key="7">
    <source>
        <dbReference type="EMBL" id="GJJ13331.1"/>
    </source>
</evidence>
<reference evidence="7" key="1">
    <citation type="submission" date="2021-10" db="EMBL/GenBank/DDBJ databases">
        <title>De novo Genome Assembly of Clathrus columnatus (Basidiomycota, Fungi) Using Illumina and Nanopore Sequence Data.</title>
        <authorList>
            <person name="Ogiso-Tanaka E."/>
            <person name="Itagaki H."/>
            <person name="Hosoya T."/>
            <person name="Hosaka K."/>
        </authorList>
    </citation>
    <scope>NUCLEOTIDE SEQUENCE</scope>
    <source>
        <strain evidence="7">MO-923</strain>
    </source>
</reference>
<dbReference type="GO" id="GO:0005634">
    <property type="term" value="C:nucleus"/>
    <property type="evidence" value="ECO:0007669"/>
    <property type="project" value="UniProtKB-SubCell"/>
</dbReference>
<dbReference type="GO" id="GO:0000981">
    <property type="term" value="F:DNA-binding transcription factor activity, RNA polymerase II-specific"/>
    <property type="evidence" value="ECO:0007669"/>
    <property type="project" value="TreeGrafter"/>
</dbReference>
<dbReference type="PANTHER" id="PTHR23043">
    <property type="entry name" value="HYPOXIA-INDUCIBLE FACTOR 1 ALPHA"/>
    <property type="match status" value="1"/>
</dbReference>
<evidence type="ECO:0000256" key="2">
    <source>
        <dbReference type="ARBA" id="ARBA00023015"/>
    </source>
</evidence>
<comment type="caution">
    <text evidence="7">The sequence shown here is derived from an EMBL/GenBank/DDBJ whole genome shotgun (WGS) entry which is preliminary data.</text>
</comment>
<keyword evidence="3" id="KW-0238">DNA-binding</keyword>
<protein>
    <recommendedName>
        <fullName evidence="6">PAS domain-containing protein</fullName>
    </recommendedName>
</protein>
<dbReference type="InterPro" id="IPR000014">
    <property type="entry name" value="PAS"/>
</dbReference>
<dbReference type="PANTHER" id="PTHR23043:SF17">
    <property type="entry name" value="PROTEIN SIMILAR"/>
    <property type="match status" value="1"/>
</dbReference>
<keyword evidence="4" id="KW-0804">Transcription</keyword>
<proteinExistence type="predicted"/>
<dbReference type="Gene3D" id="3.30.450.20">
    <property type="entry name" value="PAS domain"/>
    <property type="match status" value="1"/>
</dbReference>
<name>A0AAV5AK60_9AGAM</name>
<evidence type="ECO:0000259" key="6">
    <source>
        <dbReference type="PROSITE" id="PS50112"/>
    </source>
</evidence>
<organism evidence="7 8">
    <name type="scientific">Clathrus columnatus</name>
    <dbReference type="NCBI Taxonomy" id="1419009"/>
    <lineage>
        <taxon>Eukaryota</taxon>
        <taxon>Fungi</taxon>
        <taxon>Dikarya</taxon>
        <taxon>Basidiomycota</taxon>
        <taxon>Agaricomycotina</taxon>
        <taxon>Agaricomycetes</taxon>
        <taxon>Phallomycetidae</taxon>
        <taxon>Phallales</taxon>
        <taxon>Clathraceae</taxon>
        <taxon>Clathrus</taxon>
    </lineage>
</organism>
<dbReference type="CDD" id="cd00130">
    <property type="entry name" value="PAS"/>
    <property type="match status" value="1"/>
</dbReference>
<keyword evidence="5" id="KW-0539">Nucleus</keyword>